<dbReference type="Proteomes" id="UP001152797">
    <property type="component" value="Unassembled WGS sequence"/>
</dbReference>
<dbReference type="EMBL" id="CAMXCT030002083">
    <property type="protein sequence ID" value="CAL4782824.1"/>
    <property type="molecule type" value="Genomic_DNA"/>
</dbReference>
<reference evidence="3 4" key="2">
    <citation type="submission" date="2024-05" db="EMBL/GenBank/DDBJ databases">
        <authorList>
            <person name="Chen Y."/>
            <person name="Shah S."/>
            <person name="Dougan E. K."/>
            <person name="Thang M."/>
            <person name="Chan C."/>
        </authorList>
    </citation>
    <scope>NUCLEOTIDE SEQUENCE [LARGE SCALE GENOMIC DNA]</scope>
</reference>
<name>A0A9P1G304_9DINO</name>
<sequence>MSVEGSERLKCSNPQCEYLVATNSEKMGSFCCKKCHMHFRGECRKLKHGGLCEKAEAPAELPRAPVVDPKEPLTQGQELPPKKNGKSGKKRNRSEGWEWNEPVAEEPAGIWSGMSQAEQQNMLIRARRRMKKMLPTGHYTRRIRDASPVTDAESSLTSVRKDGNERVAGHRSRSRRSGRSRRSAEHGRAGHGGHTDLRDAEGHIAMPNPVIPVISDGAHGVQRTCPPRPRGSLGASMAASHRDAVSHDEKRCLARRNRTKSSRDRSHPREGGRELVVKKEQIESPRRREDSDREWSRTRHGAASNGLRRLAPGQVFDAFRERSPWSPPLLRRRRARADSDSEYTIDSEESIVTSYTVYKEEAPAPPSTSRACGVEGQPEDLPPGKLEAMWQGSPEVHDSKASGASSAQAAAPSPSKERRKPGRGRGTVRAADASRVPARQSDRRPAPNKKRKASVESSGSYGSDYSYYSDSDSAHAKDAPKDKRASK</sequence>
<feature type="compositionally biased region" description="Basic and acidic residues" evidence="1">
    <location>
        <begin position="159"/>
        <end position="168"/>
    </location>
</feature>
<dbReference type="EMBL" id="CAMXCT020002083">
    <property type="protein sequence ID" value="CAL1148887.1"/>
    <property type="molecule type" value="Genomic_DNA"/>
</dbReference>
<feature type="compositionally biased region" description="Basic and acidic residues" evidence="1">
    <location>
        <begin position="182"/>
        <end position="202"/>
    </location>
</feature>
<feature type="compositionally biased region" description="Basic residues" evidence="1">
    <location>
        <begin position="169"/>
        <end position="181"/>
    </location>
</feature>
<dbReference type="CDD" id="cd20335">
    <property type="entry name" value="BRcat_RBR"/>
    <property type="match status" value="1"/>
</dbReference>
<comment type="caution">
    <text evidence="2">The sequence shown here is derived from an EMBL/GenBank/DDBJ whole genome shotgun (WGS) entry which is preliminary data.</text>
</comment>
<feature type="compositionally biased region" description="Basic and acidic residues" evidence="1">
    <location>
        <begin position="240"/>
        <end position="252"/>
    </location>
</feature>
<proteinExistence type="predicted"/>
<evidence type="ECO:0000313" key="2">
    <source>
        <dbReference type="EMBL" id="CAI3995512.1"/>
    </source>
</evidence>
<evidence type="ECO:0000313" key="4">
    <source>
        <dbReference type="Proteomes" id="UP001152797"/>
    </source>
</evidence>
<feature type="compositionally biased region" description="Low complexity" evidence="1">
    <location>
        <begin position="401"/>
        <end position="414"/>
    </location>
</feature>
<feature type="compositionally biased region" description="Basic and acidic residues" evidence="1">
    <location>
        <begin position="261"/>
        <end position="297"/>
    </location>
</feature>
<evidence type="ECO:0000256" key="1">
    <source>
        <dbReference type="SAM" id="MobiDB-lite"/>
    </source>
</evidence>
<feature type="region of interest" description="Disordered" evidence="1">
    <location>
        <begin position="63"/>
        <end position="101"/>
    </location>
</feature>
<evidence type="ECO:0000313" key="3">
    <source>
        <dbReference type="EMBL" id="CAL4782824.1"/>
    </source>
</evidence>
<feature type="compositionally biased region" description="Basic residues" evidence="1">
    <location>
        <begin position="83"/>
        <end position="92"/>
    </location>
</feature>
<feature type="compositionally biased region" description="Acidic residues" evidence="1">
    <location>
        <begin position="340"/>
        <end position="349"/>
    </location>
</feature>
<accession>A0A9P1G304</accession>
<dbReference type="AlphaFoldDB" id="A0A9P1G304"/>
<gene>
    <name evidence="2" type="ORF">C1SCF055_LOCUS22064</name>
</gene>
<dbReference type="EMBL" id="CAMXCT010002083">
    <property type="protein sequence ID" value="CAI3995512.1"/>
    <property type="molecule type" value="Genomic_DNA"/>
</dbReference>
<feature type="compositionally biased region" description="Basic and acidic residues" evidence="1">
    <location>
        <begin position="472"/>
        <end position="487"/>
    </location>
</feature>
<protein>
    <submittedName>
        <fullName evidence="3">PH domain-containing protein</fullName>
    </submittedName>
</protein>
<organism evidence="2">
    <name type="scientific">Cladocopium goreaui</name>
    <dbReference type="NCBI Taxonomy" id="2562237"/>
    <lineage>
        <taxon>Eukaryota</taxon>
        <taxon>Sar</taxon>
        <taxon>Alveolata</taxon>
        <taxon>Dinophyceae</taxon>
        <taxon>Suessiales</taxon>
        <taxon>Symbiodiniaceae</taxon>
        <taxon>Cladocopium</taxon>
    </lineage>
</organism>
<reference evidence="2" key="1">
    <citation type="submission" date="2022-10" db="EMBL/GenBank/DDBJ databases">
        <authorList>
            <person name="Chen Y."/>
            <person name="Dougan E. K."/>
            <person name="Chan C."/>
            <person name="Rhodes N."/>
            <person name="Thang M."/>
        </authorList>
    </citation>
    <scope>NUCLEOTIDE SEQUENCE</scope>
</reference>
<feature type="region of interest" description="Disordered" evidence="1">
    <location>
        <begin position="133"/>
        <end position="487"/>
    </location>
</feature>
<keyword evidence="4" id="KW-1185">Reference proteome</keyword>
<feature type="compositionally biased region" description="Low complexity" evidence="1">
    <location>
        <begin position="457"/>
        <end position="471"/>
    </location>
</feature>